<dbReference type="RefSeq" id="WP_238107807.1">
    <property type="nucleotide sequence ID" value="NZ_JAQQPZ010000013.1"/>
</dbReference>
<accession>A0ABT5TRH7</accession>
<proteinExistence type="predicted"/>
<gene>
    <name evidence="1" type="ORF">PQR79_15155</name>
</gene>
<reference evidence="1 2" key="1">
    <citation type="submission" date="2023-02" db="EMBL/GenBank/DDBJ databases">
        <title>Genome sequence of Shewanella metallivivens ER-Te-42B-Light, sp. nov., enriched from sulfide tube worms (Riftia pachyptila) isolated from Explorer Ridge in the Pacific Ocean.</title>
        <authorList>
            <person name="Maltman C."/>
            <person name="Kuzyk S.B."/>
            <person name="Kyndt J.A."/>
            <person name="Yurkov V."/>
        </authorList>
    </citation>
    <scope>NUCLEOTIDE SEQUENCE [LARGE SCALE GENOMIC DNA]</scope>
    <source>
        <strain evidence="1 2">ER-Te-42B-Light</strain>
    </source>
</reference>
<evidence type="ECO:0000313" key="2">
    <source>
        <dbReference type="Proteomes" id="UP001213691"/>
    </source>
</evidence>
<keyword evidence="2" id="KW-1185">Reference proteome</keyword>
<protein>
    <submittedName>
        <fullName evidence="1">Uncharacterized protein</fullName>
    </submittedName>
</protein>
<comment type="caution">
    <text evidence="1">The sequence shown here is derived from an EMBL/GenBank/DDBJ whole genome shotgun (WGS) entry which is preliminary data.</text>
</comment>
<dbReference type="Proteomes" id="UP001213691">
    <property type="component" value="Unassembled WGS sequence"/>
</dbReference>
<organism evidence="1 2">
    <name type="scientific">Shewanella metallivivens</name>
    <dbReference type="NCBI Taxonomy" id="2872342"/>
    <lineage>
        <taxon>Bacteria</taxon>
        <taxon>Pseudomonadati</taxon>
        <taxon>Pseudomonadota</taxon>
        <taxon>Gammaproteobacteria</taxon>
        <taxon>Alteromonadales</taxon>
        <taxon>Shewanellaceae</taxon>
        <taxon>Shewanella</taxon>
    </lineage>
</organism>
<sequence length="264" mass="27339">MSLINSLNTAATAATTAASTAASAVKTITDQQDAIAENGLGQSTFGALLSSLSSGSEAIDSSLTNLSNIEVLSVENLQDQLLQQTGLGNANLFSLAVSDDLVSQMQQELLSSLQTSMINSTAVTSAVSSAVSSASTAIQANNPLQSTVGITHEELAITNENASTFDDMYSFSFGEDGLNGNDLFDSINILNHIPVLSDIYQLSTNTEISPVSKLLGGMLYSGYIGAGAAALELGMDYFTGYTTKDLVADTGLLSSDTDDNTDTQ</sequence>
<name>A0ABT5TRH7_9GAMM</name>
<evidence type="ECO:0000313" key="1">
    <source>
        <dbReference type="EMBL" id="MDD8060419.1"/>
    </source>
</evidence>
<dbReference type="EMBL" id="JAQQPZ010000013">
    <property type="protein sequence ID" value="MDD8060419.1"/>
    <property type="molecule type" value="Genomic_DNA"/>
</dbReference>